<dbReference type="InterPro" id="IPR050678">
    <property type="entry name" value="DNA_Partitioning_ATPase"/>
</dbReference>
<evidence type="ECO:0000313" key="1">
    <source>
        <dbReference type="EMBL" id="SFQ13189.1"/>
    </source>
</evidence>
<dbReference type="InterPro" id="IPR009744">
    <property type="entry name" value="VirC1"/>
</dbReference>
<dbReference type="InterPro" id="IPR027417">
    <property type="entry name" value="P-loop_NTPase"/>
</dbReference>
<dbReference type="PANTHER" id="PTHR13696:SF96">
    <property type="entry name" value="COBQ_COBB_MIND_PARA NUCLEOTIDE BINDING DOMAIN-CONTAINING PROTEIN"/>
    <property type="match status" value="1"/>
</dbReference>
<accession>A0A1I5W0D0</accession>
<dbReference type="PIRSF" id="PIRSF009320">
    <property type="entry name" value="Nuc_binding_HP_1000"/>
    <property type="match status" value="1"/>
</dbReference>
<name>A0A1I5W0D0_9RHOB</name>
<dbReference type="AlphaFoldDB" id="A0A1I5W0D0"/>
<protein>
    <submittedName>
        <fullName evidence="1">Chromosome partitioning protein</fullName>
    </submittedName>
</protein>
<dbReference type="SUPFAM" id="SSF52540">
    <property type="entry name" value="P-loop containing nucleoside triphosphate hydrolases"/>
    <property type="match status" value="1"/>
</dbReference>
<proteinExistence type="predicted"/>
<reference evidence="1 2" key="1">
    <citation type="submission" date="2016-10" db="EMBL/GenBank/DDBJ databases">
        <authorList>
            <person name="de Groot N.N."/>
        </authorList>
    </citation>
    <scope>NUCLEOTIDE SEQUENCE [LARGE SCALE GENOMIC DNA]</scope>
    <source>
        <strain evidence="1 2">DSM 19547</strain>
    </source>
</reference>
<dbReference type="Proteomes" id="UP000199356">
    <property type="component" value="Unassembled WGS sequence"/>
</dbReference>
<dbReference type="OrthoDB" id="9804460at2"/>
<dbReference type="Gene3D" id="3.40.50.300">
    <property type="entry name" value="P-loop containing nucleotide triphosphate hydrolases"/>
    <property type="match status" value="1"/>
</dbReference>
<evidence type="ECO:0000313" key="2">
    <source>
        <dbReference type="Proteomes" id="UP000199356"/>
    </source>
</evidence>
<dbReference type="EMBL" id="FOXA01000038">
    <property type="protein sequence ID" value="SFQ13189.1"/>
    <property type="molecule type" value="Genomic_DNA"/>
</dbReference>
<dbReference type="Pfam" id="PF07015">
    <property type="entry name" value="VirC1"/>
    <property type="match status" value="1"/>
</dbReference>
<organism evidence="1 2">
    <name type="scientific">Tranquillimonas alkanivorans</name>
    <dbReference type="NCBI Taxonomy" id="441119"/>
    <lineage>
        <taxon>Bacteria</taxon>
        <taxon>Pseudomonadati</taxon>
        <taxon>Pseudomonadota</taxon>
        <taxon>Alphaproteobacteria</taxon>
        <taxon>Rhodobacterales</taxon>
        <taxon>Roseobacteraceae</taxon>
        <taxon>Tranquillimonas</taxon>
    </lineage>
</organism>
<dbReference type="PANTHER" id="PTHR13696">
    <property type="entry name" value="P-LOOP CONTAINING NUCLEOSIDE TRIPHOSPHATE HYDROLASE"/>
    <property type="match status" value="1"/>
</dbReference>
<dbReference type="CDD" id="cd02042">
    <property type="entry name" value="ParAB_family"/>
    <property type="match status" value="1"/>
</dbReference>
<gene>
    <name evidence="1" type="ORF">SAMN04488047_13817</name>
</gene>
<dbReference type="RefSeq" id="WP_093425500.1">
    <property type="nucleotide sequence ID" value="NZ_FOXA01000038.1"/>
</dbReference>
<dbReference type="STRING" id="441119.SAMN04488047_13817"/>
<keyword evidence="2" id="KW-1185">Reference proteome</keyword>
<sequence>MTRIITVASHKGGTGKTCLSVTLAVEAARANGARVALLDLDPQRSACAWAELRSEAAPLVVPCRDGDLEHYLSEARVAGFDTVFIDTPSGGGKATDRAIASSDLVVIPVRPAFLDLEALQPTVTSLRSHGTRGLFVLAQVPARGQEEDAARRDLAARFPRIPVASVRLGHRKDFERALGLGLSATETRSKRSIAAAEGRLLWEAIRATCAGSAQARRSVSGVS</sequence>